<evidence type="ECO:0000313" key="3">
    <source>
        <dbReference type="Proteomes" id="UP000299102"/>
    </source>
</evidence>
<protein>
    <submittedName>
        <fullName evidence="2">Uncharacterized protein</fullName>
    </submittedName>
</protein>
<proteinExistence type="predicted"/>
<evidence type="ECO:0000313" key="2">
    <source>
        <dbReference type="EMBL" id="GBP37924.1"/>
    </source>
</evidence>
<reference evidence="2 3" key="1">
    <citation type="journal article" date="2019" name="Commun. Biol.">
        <title>The bagworm genome reveals a unique fibroin gene that provides high tensile strength.</title>
        <authorList>
            <person name="Kono N."/>
            <person name="Nakamura H."/>
            <person name="Ohtoshi R."/>
            <person name="Tomita M."/>
            <person name="Numata K."/>
            <person name="Arakawa K."/>
        </authorList>
    </citation>
    <scope>NUCLEOTIDE SEQUENCE [LARGE SCALE GENOMIC DNA]</scope>
</reference>
<organism evidence="2 3">
    <name type="scientific">Eumeta variegata</name>
    <name type="common">Bagworm moth</name>
    <name type="synonym">Eumeta japonica</name>
    <dbReference type="NCBI Taxonomy" id="151549"/>
    <lineage>
        <taxon>Eukaryota</taxon>
        <taxon>Metazoa</taxon>
        <taxon>Ecdysozoa</taxon>
        <taxon>Arthropoda</taxon>
        <taxon>Hexapoda</taxon>
        <taxon>Insecta</taxon>
        <taxon>Pterygota</taxon>
        <taxon>Neoptera</taxon>
        <taxon>Endopterygota</taxon>
        <taxon>Lepidoptera</taxon>
        <taxon>Glossata</taxon>
        <taxon>Ditrysia</taxon>
        <taxon>Tineoidea</taxon>
        <taxon>Psychidae</taxon>
        <taxon>Oiketicinae</taxon>
        <taxon>Eumeta</taxon>
    </lineage>
</organism>
<gene>
    <name evidence="2" type="ORF">EVAR_21460_1</name>
</gene>
<dbReference type="Proteomes" id="UP000299102">
    <property type="component" value="Unassembled WGS sequence"/>
</dbReference>
<feature type="region of interest" description="Disordered" evidence="1">
    <location>
        <begin position="80"/>
        <end position="112"/>
    </location>
</feature>
<accession>A0A4C1VJ35</accession>
<comment type="caution">
    <text evidence="2">The sequence shown here is derived from an EMBL/GenBank/DDBJ whole genome shotgun (WGS) entry which is preliminary data.</text>
</comment>
<keyword evidence="3" id="KW-1185">Reference proteome</keyword>
<dbReference type="AlphaFoldDB" id="A0A4C1VJ35"/>
<dbReference type="EMBL" id="BGZK01000340">
    <property type="protein sequence ID" value="GBP37924.1"/>
    <property type="molecule type" value="Genomic_DNA"/>
</dbReference>
<evidence type="ECO:0000256" key="1">
    <source>
        <dbReference type="SAM" id="MobiDB-lite"/>
    </source>
</evidence>
<sequence length="119" mass="13188">MKARKCRVSYIYGHIDPRGRRGQRLRTRPNTVVFDCGKRSVPFYVMGSIKPNASAHGARARRAVIHVLCASASGRFSTPLVVHRRQRPDTAGPDPLNESSQCEEDGVKAGPRSEMIILC</sequence>
<name>A0A4C1VJ35_EUMVA</name>